<dbReference type="Pfam" id="PF04567">
    <property type="entry name" value="RNA_pol_Rpb2_5"/>
    <property type="match status" value="1"/>
</dbReference>
<evidence type="ECO:0000313" key="18">
    <source>
        <dbReference type="Proteomes" id="UP000202176"/>
    </source>
</evidence>
<evidence type="ECO:0000259" key="15">
    <source>
        <dbReference type="Pfam" id="PF04566"/>
    </source>
</evidence>
<dbReference type="KEGG" id="vg:18266270"/>
<accession>W5S567</accession>
<evidence type="ECO:0000256" key="2">
    <source>
        <dbReference type="ARBA" id="ARBA00022478"/>
    </source>
</evidence>
<evidence type="ECO:0000256" key="4">
    <source>
        <dbReference type="ARBA" id="ARBA00022695"/>
    </source>
</evidence>
<evidence type="ECO:0000256" key="9">
    <source>
        <dbReference type="RuleBase" id="RU000434"/>
    </source>
</evidence>
<sequence length="1250" mass="139957">MESCLSEGGLSLECAVQNTPLPPPLNLTIEPVSELNLNVPGRLKISESGELLKSYLTFSGFTDDTIQGYNVWVTEQLPQQLFSRPLRLPRTGDLVYFTNPRMYPPVIETKSGTVVLTPLIARSRNLTYSSSLYVDLALYRNGAPVIRTINGVEQQAVMKNVYVGKVPVMLGSVLCHLHQKTDEEKFAMGECPKDPLAYFIIKGIEKIVFIQEKLRLNRYFIFNKVQETVCKMVCATPRGTTMVGLSMGDNRSIRLGLHFLGKGDTTMGVFQAFRIFFRAYNMLPPEASPATYAVWFVLSFVEEKHKKKIQSVLQTSLVDMLSIADDFEYLRSVIPGAKASDAELAQTLSDELFPQMSEPLNKLYMLSLMIAQYALYIAGLRGLDDRDNVGNKRFESAGPSLQQLFGGLWNKAVNTAEASIASLVSDKKEIEREYSSGHELELFKRYFRANIITDELVDSFTPGNWGVRGSYTKDNITDTLNRESVLSSYAQITKINTPTRRQAKQPHIRMVQMSQLGFVDPVETPEGRAVGLIKHKAIGAYASLPGDDTVIVEQIRPYLAAIRSETATNGCIVNGRFVGWCAGTELKDFLISLKRSQRISHFTSISIYRDNVLYVFTDGSRLTRPLLVVEEGVTVYEKKKLQGSDFQTLLQEGAVEYVDATEQDQLYIAQTLEMLREQRTEIANLLMKRNEAQTIVDRLQVPEEQDVKEIRYRLPEQVSSEVDGFEVITNVANLSDEEAYELYRKTLDLALSDLSQANEALERLSKKSSYTHCELNPNALFGISANLLPLPEHNMGPRNMYTCGMMKQALGAHHSNHPLRFESVKMMLAPSAPIFATQLNEWLGLDELPSGETVTVAIMPYYGYNQEDAFVFNKASVERGLFGYVIYDSYTAVESKKDKDIVETFRKPTLRAGEDPKVYRALGDNGVARIGYSVEPGDVLISKTKENRVTGRIEIDNVRVGIGERGVVDRILIDKNEEGLTLVKVKIRDVRLSTDPIIGDKFASRHAQKGTIGLIVPEEDMPFNPITGMRPDILINPLAIPSRMTIAKLMEIVASKVGALRGERVNATGFDNFDIRTFEENLVQYGYERRGTEQLYSGVTGKPIEARIFVGLCYYQQLRHLVNKKIQVRSSGLYKAVSHQPVGGRSKGGGIRAGEMEKNALISHGATNAALDTLLYRSDAYKTVFCTTCGRVAISNPKYDKPVCRNCEEKAEFGTCTIPYAYKWLTNLLAASGVDARFNFKKKEDVEYSK</sequence>
<feature type="domain" description="RNA polymerase beta subunit protrusion" evidence="13">
    <location>
        <begin position="105"/>
        <end position="428"/>
    </location>
</feature>
<proteinExistence type="inferred from homology"/>
<comment type="similarity">
    <text evidence="1 9">Belongs to the RNA polymerase beta chain family.</text>
</comment>
<dbReference type="Gene3D" id="3.90.1100.10">
    <property type="match status" value="2"/>
</dbReference>
<reference evidence="17 18" key="1">
    <citation type="journal article" date="2014" name="Proc. Natl. Acad. Sci. U.S.A.">
        <title>Thirty-thousand-year-old distant relative of giant icosahedral DNA viruses with a pandoravirus morphology.</title>
        <authorList>
            <person name="Legendre M."/>
            <person name="Bartoli J."/>
            <person name="Shmakova L."/>
            <person name="Jeudy S."/>
            <person name="Labadie K."/>
            <person name="Adrait A."/>
            <person name="Lescot M."/>
            <person name="Poirot O."/>
            <person name="Bertaux L."/>
            <person name="Bruley C."/>
            <person name="Coute Y."/>
            <person name="Rivkina E."/>
            <person name="Abergel C."/>
            <person name="Claverie J.M."/>
        </authorList>
    </citation>
    <scope>NUCLEOTIDE SEQUENCE [LARGE SCALE GENOMIC DNA]</scope>
    <source>
        <strain evidence="17">P1084-T</strain>
    </source>
</reference>
<dbReference type="SUPFAM" id="SSF64484">
    <property type="entry name" value="beta and beta-prime subunits of DNA dependent RNA-polymerase"/>
    <property type="match status" value="1"/>
</dbReference>
<dbReference type="GO" id="GO:0000428">
    <property type="term" value="C:DNA-directed RNA polymerase complex"/>
    <property type="evidence" value="ECO:0007669"/>
    <property type="project" value="UniProtKB-KW"/>
</dbReference>
<feature type="domain" description="RNA polymerase Rpb2" evidence="12">
    <location>
        <begin position="1149"/>
        <end position="1238"/>
    </location>
</feature>
<dbReference type="InterPro" id="IPR007120">
    <property type="entry name" value="DNA-dir_RNAP_su2_dom"/>
</dbReference>
<dbReference type="InterPro" id="IPR014724">
    <property type="entry name" value="RNA_pol_RPB2_OB-fold"/>
</dbReference>
<dbReference type="InterPro" id="IPR007121">
    <property type="entry name" value="RNA_pol_bsu_CS"/>
</dbReference>
<dbReference type="EMBL" id="KF740664">
    <property type="protein sequence ID" value="AHH01809.1"/>
    <property type="molecule type" value="Genomic_DNA"/>
</dbReference>
<keyword evidence="2 10" id="KW-0240">DNA-directed RNA polymerase</keyword>
<dbReference type="Pfam" id="PF00562">
    <property type="entry name" value="RNA_pol_Rpb2_6"/>
    <property type="match status" value="1"/>
</dbReference>
<dbReference type="GO" id="GO:0003899">
    <property type="term" value="F:DNA-directed RNA polymerase activity"/>
    <property type="evidence" value="ECO:0007669"/>
    <property type="project" value="UniProtKB-EC"/>
</dbReference>
<evidence type="ECO:0000256" key="6">
    <source>
        <dbReference type="ARBA" id="ARBA00022833"/>
    </source>
</evidence>
<dbReference type="Pfam" id="PF04563">
    <property type="entry name" value="RNA_pol_Rpb2_1"/>
    <property type="match status" value="1"/>
</dbReference>
<evidence type="ECO:0000256" key="7">
    <source>
        <dbReference type="ARBA" id="ARBA00023163"/>
    </source>
</evidence>
<protein>
    <recommendedName>
        <fullName evidence="10">DNA-directed RNA polymerase subunit beta</fullName>
        <ecNumber evidence="10">2.7.7.6</ecNumber>
    </recommendedName>
</protein>
<dbReference type="GeneID" id="18266270"/>
<comment type="catalytic activity">
    <reaction evidence="8 10">
        <text>RNA(n) + a ribonucleoside 5'-triphosphate = RNA(n+1) + diphosphate</text>
        <dbReference type="Rhea" id="RHEA:21248"/>
        <dbReference type="Rhea" id="RHEA-COMP:14527"/>
        <dbReference type="Rhea" id="RHEA-COMP:17342"/>
        <dbReference type="ChEBI" id="CHEBI:33019"/>
        <dbReference type="ChEBI" id="CHEBI:61557"/>
        <dbReference type="ChEBI" id="CHEBI:140395"/>
        <dbReference type="EC" id="2.7.7.6"/>
    </reaction>
</comment>
<evidence type="ECO:0000256" key="3">
    <source>
        <dbReference type="ARBA" id="ARBA00022679"/>
    </source>
</evidence>
<evidence type="ECO:0000259" key="12">
    <source>
        <dbReference type="Pfam" id="PF04560"/>
    </source>
</evidence>
<dbReference type="InterPro" id="IPR007641">
    <property type="entry name" value="RNA_pol_Rpb2_7"/>
</dbReference>
<evidence type="ECO:0000313" key="17">
    <source>
        <dbReference type="EMBL" id="AHH01809.1"/>
    </source>
</evidence>
<evidence type="ECO:0000256" key="10">
    <source>
        <dbReference type="RuleBase" id="RU363031"/>
    </source>
</evidence>
<dbReference type="Gene3D" id="2.40.50.150">
    <property type="match status" value="1"/>
</dbReference>
<dbReference type="Pfam" id="PF04560">
    <property type="entry name" value="RNA_pol_Rpb2_7"/>
    <property type="match status" value="1"/>
</dbReference>
<dbReference type="Proteomes" id="UP000202176">
    <property type="component" value="Segment"/>
</dbReference>
<dbReference type="PANTHER" id="PTHR20856">
    <property type="entry name" value="DNA-DIRECTED RNA POLYMERASE I SUBUNIT 2"/>
    <property type="match status" value="1"/>
</dbReference>
<evidence type="ECO:0000259" key="11">
    <source>
        <dbReference type="Pfam" id="PF00562"/>
    </source>
</evidence>
<keyword evidence="6" id="KW-0862">Zinc</keyword>
<evidence type="ECO:0000259" key="14">
    <source>
        <dbReference type="Pfam" id="PF04565"/>
    </source>
</evidence>
<gene>
    <name evidence="17" type="ORF">pv_242</name>
</gene>
<feature type="domain" description="RNA polymerase Rpb2" evidence="15">
    <location>
        <begin position="572"/>
        <end position="630"/>
    </location>
</feature>
<keyword evidence="4 10" id="KW-0548">Nucleotidyltransferase</keyword>
<dbReference type="InterPro" id="IPR037033">
    <property type="entry name" value="DNA-dir_RNAP_su2_hyb_sf"/>
</dbReference>
<dbReference type="InterPro" id="IPR015712">
    <property type="entry name" value="DNA-dir_RNA_pol_su2"/>
</dbReference>
<dbReference type="InterPro" id="IPR007646">
    <property type="entry name" value="RNA_pol_Rpb2_4"/>
</dbReference>
<dbReference type="Gene3D" id="2.40.270.10">
    <property type="entry name" value="DNA-directed RNA polymerase, subunit 2, domain 6"/>
    <property type="match status" value="1"/>
</dbReference>
<name>W5S567_9VIRU</name>
<keyword evidence="5" id="KW-0479">Metal-binding</keyword>
<dbReference type="InterPro" id="IPR007644">
    <property type="entry name" value="RNA_pol_bsu_protrusion"/>
</dbReference>
<dbReference type="Pfam" id="PF04565">
    <property type="entry name" value="RNA_pol_Rpb2_3"/>
    <property type="match status" value="1"/>
</dbReference>
<dbReference type="EC" id="2.7.7.6" evidence="10"/>
<dbReference type="CDD" id="cd00653">
    <property type="entry name" value="RNA_pol_B_RPB2"/>
    <property type="match status" value="1"/>
</dbReference>
<evidence type="ECO:0000256" key="1">
    <source>
        <dbReference type="ARBA" id="ARBA00006835"/>
    </source>
</evidence>
<dbReference type="RefSeq" id="YP_009001144.1">
    <property type="nucleotide sequence ID" value="NC_023423.1"/>
</dbReference>
<organism evidence="17 18">
    <name type="scientific">Pithovirus sibericum</name>
    <dbReference type="NCBI Taxonomy" id="1450746"/>
    <lineage>
        <taxon>Viruses</taxon>
        <taxon>Pithoviruses</taxon>
        <taxon>Orthopithovirinae</taxon>
        <taxon>Alphapithovirus</taxon>
        <taxon>Alphapithovirus sibericum</taxon>
    </lineage>
</organism>
<dbReference type="Gene3D" id="3.90.1800.10">
    <property type="entry name" value="RNA polymerase alpha subunit dimerisation domain"/>
    <property type="match status" value="1"/>
</dbReference>
<evidence type="ECO:0000259" key="13">
    <source>
        <dbReference type="Pfam" id="PF04563"/>
    </source>
</evidence>
<feature type="domain" description="RNA polymerase Rpb2" evidence="16">
    <location>
        <begin position="646"/>
        <end position="698"/>
    </location>
</feature>
<keyword evidence="7 10" id="KW-0804">Transcription</keyword>
<evidence type="ECO:0000259" key="16">
    <source>
        <dbReference type="Pfam" id="PF04567"/>
    </source>
</evidence>
<dbReference type="GO" id="GO:0003677">
    <property type="term" value="F:DNA binding"/>
    <property type="evidence" value="ECO:0007669"/>
    <property type="project" value="InterPro"/>
</dbReference>
<dbReference type="InterPro" id="IPR007645">
    <property type="entry name" value="RNA_pol_Rpb2_3"/>
</dbReference>
<evidence type="ECO:0000256" key="8">
    <source>
        <dbReference type="ARBA" id="ARBA00048552"/>
    </source>
</evidence>
<feature type="domain" description="RNA polymerase Rpb2" evidence="14">
    <location>
        <begin position="480"/>
        <end position="538"/>
    </location>
</feature>
<feature type="domain" description="DNA-directed RNA polymerase subunit 2 hybrid-binding" evidence="11">
    <location>
        <begin position="785"/>
        <end position="1147"/>
    </location>
</feature>
<dbReference type="GO" id="GO:0046872">
    <property type="term" value="F:metal ion binding"/>
    <property type="evidence" value="ECO:0007669"/>
    <property type="project" value="UniProtKB-KW"/>
</dbReference>
<comment type="function">
    <text evidence="10">DNA-dependent RNA polymerase catalyzes the transcription of DNA into RNA using the four ribonucleoside triphosphates as substrates.</text>
</comment>
<evidence type="ECO:0000256" key="5">
    <source>
        <dbReference type="ARBA" id="ARBA00022723"/>
    </source>
</evidence>
<dbReference type="GO" id="GO:0032549">
    <property type="term" value="F:ribonucleoside binding"/>
    <property type="evidence" value="ECO:0007669"/>
    <property type="project" value="InterPro"/>
</dbReference>
<keyword evidence="18" id="KW-1185">Reference proteome</keyword>
<keyword evidence="3 10" id="KW-0808">Transferase</keyword>
<dbReference type="GO" id="GO:0006351">
    <property type="term" value="P:DNA-templated transcription"/>
    <property type="evidence" value="ECO:0007669"/>
    <property type="project" value="InterPro"/>
</dbReference>
<dbReference type="InterPro" id="IPR007647">
    <property type="entry name" value="RNA_pol_Rpb2_5"/>
</dbReference>
<dbReference type="PROSITE" id="PS01166">
    <property type="entry name" value="RNA_POL_BETA"/>
    <property type="match status" value="1"/>
</dbReference>
<dbReference type="Pfam" id="PF04566">
    <property type="entry name" value="RNA_pol_Rpb2_4"/>
    <property type="match status" value="1"/>
</dbReference>